<accession>A0ABR2GX82</accession>
<comment type="caution">
    <text evidence="2">The sequence shown here is derived from an EMBL/GenBank/DDBJ whole genome shotgun (WGS) entry which is preliminary data.</text>
</comment>
<keyword evidence="3" id="KW-1185">Reference proteome</keyword>
<sequence>MYSRKQDKQSLKVFRKTVRSFIYDTTRLLELADSLNDDMKTIEKLESENRRLTEQNGYINSEIGKNSMSDPRWEMIVENELKIDKNQDKLDDLKKEEEKKKVQLETKAQVLNQFVDELRDCFVDPLNLGEPEYSDE</sequence>
<name>A0ABR2GX82_9EUKA</name>
<dbReference type="Proteomes" id="UP001470230">
    <property type="component" value="Unassembled WGS sequence"/>
</dbReference>
<reference evidence="2 3" key="1">
    <citation type="submission" date="2024-04" db="EMBL/GenBank/DDBJ databases">
        <title>Tritrichomonas musculus Genome.</title>
        <authorList>
            <person name="Alves-Ferreira E."/>
            <person name="Grigg M."/>
            <person name="Lorenzi H."/>
            <person name="Galac M."/>
        </authorList>
    </citation>
    <scope>NUCLEOTIDE SEQUENCE [LARGE SCALE GENOMIC DNA]</scope>
    <source>
        <strain evidence="2 3">EAF2021</strain>
    </source>
</reference>
<gene>
    <name evidence="2" type="ORF">M9Y10_033168</name>
</gene>
<evidence type="ECO:0000313" key="3">
    <source>
        <dbReference type="Proteomes" id="UP001470230"/>
    </source>
</evidence>
<organism evidence="2 3">
    <name type="scientific">Tritrichomonas musculus</name>
    <dbReference type="NCBI Taxonomy" id="1915356"/>
    <lineage>
        <taxon>Eukaryota</taxon>
        <taxon>Metamonada</taxon>
        <taxon>Parabasalia</taxon>
        <taxon>Tritrichomonadida</taxon>
        <taxon>Tritrichomonadidae</taxon>
        <taxon>Tritrichomonas</taxon>
    </lineage>
</organism>
<protein>
    <submittedName>
        <fullName evidence="2">Uncharacterized protein</fullName>
    </submittedName>
</protein>
<proteinExistence type="predicted"/>
<dbReference type="EMBL" id="JAPFFF010000055">
    <property type="protein sequence ID" value="KAK8838539.1"/>
    <property type="molecule type" value="Genomic_DNA"/>
</dbReference>
<evidence type="ECO:0000313" key="2">
    <source>
        <dbReference type="EMBL" id="KAK8838539.1"/>
    </source>
</evidence>
<evidence type="ECO:0000256" key="1">
    <source>
        <dbReference type="SAM" id="Coils"/>
    </source>
</evidence>
<feature type="coiled-coil region" evidence="1">
    <location>
        <begin position="28"/>
        <end position="107"/>
    </location>
</feature>
<keyword evidence="1" id="KW-0175">Coiled coil</keyword>